<accession>G5IXM9</accession>
<dbReference type="Proteomes" id="UP000003477">
    <property type="component" value="Unassembled WGS sequence"/>
</dbReference>
<proteinExistence type="predicted"/>
<dbReference type="InterPro" id="IPR036583">
    <property type="entry name" value="23S_rRNA_IVS_sf"/>
</dbReference>
<dbReference type="SUPFAM" id="SSF158446">
    <property type="entry name" value="IVS-encoded protein-like"/>
    <property type="match status" value="1"/>
</dbReference>
<dbReference type="PATRIC" id="fig|423471.3.peg.47"/>
<organism evidence="1 2">
    <name type="scientific">Crocosphaera watsonii WH 0003</name>
    <dbReference type="NCBI Taxonomy" id="423471"/>
    <lineage>
        <taxon>Bacteria</taxon>
        <taxon>Bacillati</taxon>
        <taxon>Cyanobacteriota</taxon>
        <taxon>Cyanophyceae</taxon>
        <taxon>Oscillatoriophycideae</taxon>
        <taxon>Chroococcales</taxon>
        <taxon>Aphanothecaceae</taxon>
        <taxon>Crocosphaera</taxon>
    </lineage>
</organism>
<dbReference type="EMBL" id="AESD01000006">
    <property type="protein sequence ID" value="EHJ15311.1"/>
    <property type="molecule type" value="Genomic_DNA"/>
</dbReference>
<dbReference type="Gene3D" id="1.20.1440.60">
    <property type="entry name" value="23S rRNA-intervening sequence"/>
    <property type="match status" value="1"/>
</dbReference>
<sequence>MLSLLKDTDYLENKAFESVYEDADEVAKMLFSIVKTSRKTDN</sequence>
<evidence type="ECO:0000313" key="2">
    <source>
        <dbReference type="Proteomes" id="UP000003477"/>
    </source>
</evidence>
<dbReference type="AlphaFoldDB" id="G5IXM9"/>
<protein>
    <recommendedName>
        <fullName evidence="3">Four helix bundle protein</fullName>
    </recommendedName>
</protein>
<evidence type="ECO:0008006" key="3">
    <source>
        <dbReference type="Google" id="ProtNLM"/>
    </source>
</evidence>
<name>G5IXM9_CROWT</name>
<comment type="caution">
    <text evidence="1">The sequence shown here is derived from an EMBL/GenBank/DDBJ whole genome shotgun (WGS) entry which is preliminary data.</text>
</comment>
<evidence type="ECO:0000313" key="1">
    <source>
        <dbReference type="EMBL" id="EHJ15311.1"/>
    </source>
</evidence>
<reference evidence="1 2" key="1">
    <citation type="journal article" date="2011" name="Front. Microbiol.">
        <title>Two Strains of Crocosphaera watsonii with Highly Conserved Genomes are Distinguished by Strain-Specific Features.</title>
        <authorList>
            <person name="Bench S.R."/>
            <person name="Ilikchyan I.N."/>
            <person name="Tripp H.J."/>
            <person name="Zehr J.P."/>
        </authorList>
    </citation>
    <scope>NUCLEOTIDE SEQUENCE [LARGE SCALE GENOMIC DNA]</scope>
    <source>
        <strain evidence="1 2">WH 0003</strain>
    </source>
</reference>
<gene>
    <name evidence="1" type="ORF">CWATWH0003_0050</name>
</gene>